<dbReference type="EMBL" id="JAHLQT010014436">
    <property type="protein sequence ID" value="KAG7170378.1"/>
    <property type="molecule type" value="Genomic_DNA"/>
</dbReference>
<evidence type="ECO:0000256" key="1">
    <source>
        <dbReference type="SAM" id="SignalP"/>
    </source>
</evidence>
<dbReference type="Proteomes" id="UP000747542">
    <property type="component" value="Unassembled WGS sequence"/>
</dbReference>
<feature type="chain" id="PRO_5035302058" evidence="1">
    <location>
        <begin position="17"/>
        <end position="45"/>
    </location>
</feature>
<accession>A0A8J5N028</accession>
<gene>
    <name evidence="2" type="ORF">Hamer_G016198</name>
</gene>
<sequence>MWGGCWLDSVWWVCGGGRVWVGWLCEEQGKGREMGKGIEGNEGDK</sequence>
<name>A0A8J5N028_HOMAM</name>
<protein>
    <submittedName>
        <fullName evidence="2">Uncharacterized protein</fullName>
    </submittedName>
</protein>
<organism evidence="2 3">
    <name type="scientific">Homarus americanus</name>
    <name type="common">American lobster</name>
    <dbReference type="NCBI Taxonomy" id="6706"/>
    <lineage>
        <taxon>Eukaryota</taxon>
        <taxon>Metazoa</taxon>
        <taxon>Ecdysozoa</taxon>
        <taxon>Arthropoda</taxon>
        <taxon>Crustacea</taxon>
        <taxon>Multicrustacea</taxon>
        <taxon>Malacostraca</taxon>
        <taxon>Eumalacostraca</taxon>
        <taxon>Eucarida</taxon>
        <taxon>Decapoda</taxon>
        <taxon>Pleocyemata</taxon>
        <taxon>Astacidea</taxon>
        <taxon>Nephropoidea</taxon>
        <taxon>Nephropidae</taxon>
        <taxon>Homarus</taxon>
    </lineage>
</organism>
<feature type="signal peptide" evidence="1">
    <location>
        <begin position="1"/>
        <end position="16"/>
    </location>
</feature>
<keyword evidence="1" id="KW-0732">Signal</keyword>
<keyword evidence="3" id="KW-1185">Reference proteome</keyword>
<dbReference type="AlphaFoldDB" id="A0A8J5N028"/>
<comment type="caution">
    <text evidence="2">The sequence shown here is derived from an EMBL/GenBank/DDBJ whole genome shotgun (WGS) entry which is preliminary data.</text>
</comment>
<proteinExistence type="predicted"/>
<evidence type="ECO:0000313" key="2">
    <source>
        <dbReference type="EMBL" id="KAG7170378.1"/>
    </source>
</evidence>
<reference evidence="2" key="1">
    <citation type="journal article" date="2021" name="Sci. Adv.">
        <title>The American lobster genome reveals insights on longevity, neural, and immune adaptations.</title>
        <authorList>
            <person name="Polinski J.M."/>
            <person name="Zimin A.V."/>
            <person name="Clark K.F."/>
            <person name="Kohn A.B."/>
            <person name="Sadowski N."/>
            <person name="Timp W."/>
            <person name="Ptitsyn A."/>
            <person name="Khanna P."/>
            <person name="Romanova D.Y."/>
            <person name="Williams P."/>
            <person name="Greenwood S.J."/>
            <person name="Moroz L.L."/>
            <person name="Walt D.R."/>
            <person name="Bodnar A.G."/>
        </authorList>
    </citation>
    <scope>NUCLEOTIDE SEQUENCE</scope>
    <source>
        <strain evidence="2">GMGI-L3</strain>
    </source>
</reference>
<evidence type="ECO:0000313" key="3">
    <source>
        <dbReference type="Proteomes" id="UP000747542"/>
    </source>
</evidence>